<keyword evidence="8" id="KW-1185">Reference proteome</keyword>
<dbReference type="OrthoDB" id="9803916at2"/>
<keyword evidence="1" id="KW-0255">Endonuclease</keyword>
<evidence type="ECO:0000256" key="2">
    <source>
        <dbReference type="ARBA" id="ARBA00022833"/>
    </source>
</evidence>
<dbReference type="EMBL" id="QKRB01000055">
    <property type="protein sequence ID" value="PZD93849.1"/>
    <property type="molecule type" value="Genomic_DNA"/>
</dbReference>
<name>A0A2W1L4M0_9BACL</name>
<keyword evidence="1" id="KW-0540">Nuclease</keyword>
<gene>
    <name evidence="7" type="ORF">DNH61_20305</name>
</gene>
<evidence type="ECO:0000256" key="4">
    <source>
        <dbReference type="ARBA" id="ARBA00034301"/>
    </source>
</evidence>
<dbReference type="Gene3D" id="3.60.15.10">
    <property type="entry name" value="Ribonuclease Z/Hydroxyacylglutathione hydrolase-like"/>
    <property type="match status" value="1"/>
</dbReference>
<dbReference type="GO" id="GO:0046872">
    <property type="term" value="F:metal ion binding"/>
    <property type="evidence" value="ECO:0007669"/>
    <property type="project" value="UniProtKB-KW"/>
</dbReference>
<keyword evidence="1" id="KW-0378">Hydrolase</keyword>
<accession>A0A2W1L4M0</accession>
<evidence type="ECO:0000259" key="6">
    <source>
        <dbReference type="SMART" id="SM00849"/>
    </source>
</evidence>
<dbReference type="SMART" id="SM00849">
    <property type="entry name" value="Lactamase_B"/>
    <property type="match status" value="1"/>
</dbReference>
<reference evidence="7 8" key="1">
    <citation type="submission" date="2018-06" db="EMBL/GenBank/DDBJ databases">
        <title>Paenibacillus imtechensis sp. nov.</title>
        <authorList>
            <person name="Pinnaka A.K."/>
            <person name="Singh H."/>
            <person name="Kaur M."/>
        </authorList>
    </citation>
    <scope>NUCLEOTIDE SEQUENCE [LARGE SCALE GENOMIC DNA]</scope>
    <source>
        <strain evidence="7 8">SMB1</strain>
    </source>
</reference>
<evidence type="ECO:0000313" key="8">
    <source>
        <dbReference type="Proteomes" id="UP000249522"/>
    </source>
</evidence>
<feature type="domain" description="Metallo-beta-lactamase" evidence="6">
    <location>
        <begin position="19"/>
        <end position="217"/>
    </location>
</feature>
<keyword evidence="2" id="KW-0862">Zinc</keyword>
<evidence type="ECO:0000256" key="1">
    <source>
        <dbReference type="ARBA" id="ARBA00022759"/>
    </source>
</evidence>
<evidence type="ECO:0000313" key="7">
    <source>
        <dbReference type="EMBL" id="PZD93849.1"/>
    </source>
</evidence>
<dbReference type="AlphaFoldDB" id="A0A2W1L4M0"/>
<organism evidence="7 8">
    <name type="scientific">Paenibacillus sambharensis</name>
    <dbReference type="NCBI Taxonomy" id="1803190"/>
    <lineage>
        <taxon>Bacteria</taxon>
        <taxon>Bacillati</taxon>
        <taxon>Bacillota</taxon>
        <taxon>Bacilli</taxon>
        <taxon>Bacillales</taxon>
        <taxon>Paenibacillaceae</taxon>
        <taxon>Paenibacillus</taxon>
    </lineage>
</organism>
<dbReference type="InterPro" id="IPR001279">
    <property type="entry name" value="Metallo-B-lactamas"/>
</dbReference>
<dbReference type="Proteomes" id="UP000249522">
    <property type="component" value="Unassembled WGS sequence"/>
</dbReference>
<comment type="catalytic activity">
    <reaction evidence="5">
        <text>3',5'-cyclic UMP + H2O = UMP + H(+)</text>
        <dbReference type="Rhea" id="RHEA:70575"/>
        <dbReference type="ChEBI" id="CHEBI:15377"/>
        <dbReference type="ChEBI" id="CHEBI:15378"/>
        <dbReference type="ChEBI" id="CHEBI:57865"/>
        <dbReference type="ChEBI" id="CHEBI:184387"/>
    </reaction>
    <physiologicalReaction direction="left-to-right" evidence="5">
        <dbReference type="Rhea" id="RHEA:70576"/>
    </physiologicalReaction>
</comment>
<comment type="function">
    <text evidence="4">Counteracts the endogenous Pycsar antiviral defense system. Phosphodiesterase that enables metal-dependent hydrolysis of host cyclic nucleotide Pycsar defense signals such as cCMP and cUMP.</text>
</comment>
<dbReference type="GO" id="GO:0042781">
    <property type="term" value="F:3'-tRNA processing endoribonuclease activity"/>
    <property type="evidence" value="ECO:0007669"/>
    <property type="project" value="TreeGrafter"/>
</dbReference>
<protein>
    <submittedName>
        <fullName evidence="7">Ribonuclease Z</fullName>
    </submittedName>
</protein>
<evidence type="ECO:0000256" key="5">
    <source>
        <dbReference type="ARBA" id="ARBA00048505"/>
    </source>
</evidence>
<dbReference type="PANTHER" id="PTHR46018">
    <property type="entry name" value="ZINC PHOSPHODIESTERASE ELAC PROTEIN 1"/>
    <property type="match status" value="1"/>
</dbReference>
<dbReference type="InterPro" id="IPR036866">
    <property type="entry name" value="RibonucZ/Hydroxyglut_hydro"/>
</dbReference>
<proteinExistence type="predicted"/>
<dbReference type="Pfam" id="PF23023">
    <property type="entry name" value="Anti-Pycsar_Apyc1"/>
    <property type="match status" value="1"/>
</dbReference>
<dbReference type="PANTHER" id="PTHR46018:SF2">
    <property type="entry name" value="ZINC PHOSPHODIESTERASE ELAC PROTEIN 1"/>
    <property type="match status" value="1"/>
</dbReference>
<comment type="catalytic activity">
    <reaction evidence="3">
        <text>3',5'-cyclic CMP + H2O = CMP + H(+)</text>
        <dbReference type="Rhea" id="RHEA:72675"/>
        <dbReference type="ChEBI" id="CHEBI:15377"/>
        <dbReference type="ChEBI" id="CHEBI:15378"/>
        <dbReference type="ChEBI" id="CHEBI:58003"/>
        <dbReference type="ChEBI" id="CHEBI:60377"/>
    </reaction>
    <physiologicalReaction direction="left-to-right" evidence="3">
        <dbReference type="Rhea" id="RHEA:72676"/>
    </physiologicalReaction>
</comment>
<dbReference type="SUPFAM" id="SSF56281">
    <property type="entry name" value="Metallo-hydrolase/oxidoreductase"/>
    <property type="match status" value="1"/>
</dbReference>
<evidence type="ECO:0000256" key="3">
    <source>
        <dbReference type="ARBA" id="ARBA00034221"/>
    </source>
</evidence>
<sequence>MHLKIQMLGTGSAFAKNYFNNNALLTAESFTLMLDCGITAPAALHKLGVPLAALDGILISHLHGDHVGGLEEIAFRMKFELQRKPVLYIPEPLAETLWNHTLKGTMQTEEAQSLDAYFDVHRLEEGSVHSIHPGIQVELIRTEHIKGRNSYSFVFNDKLFYSADMRFTPQLVTDMVRNRGCVVFHDCQLHPPGAVHATLDELLTLPEDVQRSVYLMHYGDDRDDFAGRTGAMTFVEQHKEYEF</sequence>
<comment type="caution">
    <text evidence="7">The sequence shown here is derived from an EMBL/GenBank/DDBJ whole genome shotgun (WGS) entry which is preliminary data.</text>
</comment>